<organism evidence="2 3">
    <name type="scientific">Glarea lozoyensis (strain ATCC 20868 / MF5171)</name>
    <dbReference type="NCBI Taxonomy" id="1116229"/>
    <lineage>
        <taxon>Eukaryota</taxon>
        <taxon>Fungi</taxon>
        <taxon>Dikarya</taxon>
        <taxon>Ascomycota</taxon>
        <taxon>Pezizomycotina</taxon>
        <taxon>Leotiomycetes</taxon>
        <taxon>Helotiales</taxon>
        <taxon>Helotiaceae</taxon>
        <taxon>Glarea</taxon>
    </lineage>
</organism>
<dbReference type="RefSeq" id="XP_008086792.1">
    <property type="nucleotide sequence ID" value="XM_008088601.1"/>
</dbReference>
<keyword evidence="3" id="KW-1185">Reference proteome</keyword>
<protein>
    <submittedName>
        <fullName evidence="2">Uncharacterized protein</fullName>
    </submittedName>
</protein>
<dbReference type="AlphaFoldDB" id="S3DFQ1"/>
<dbReference type="Pfam" id="PF11951">
    <property type="entry name" value="Fungal_trans_2"/>
    <property type="match status" value="1"/>
</dbReference>
<sequence>MTPPTLRTGSVSSPSTDESLSQSTSPGASPMELALTVPYLRHQRDFPSPPPSMSIPSDRLLDMKLFHHYMDMTRREEAVMMDSANKYAVNGAKIVWSNWIISLAVETPHLMEALLAFSAFHLRHLTDPDKSLTKAAHTHMLRAITEHSNQVSKGITSENAEVVFATSTFIAFHATSESIVPAGYDENSLVHWFQPWHGIRSVIDLCWEHIRSPEIQTLIKYENTAEQINQVEPEDPDKFNFLLDGLGDSSEPSLDEETRHAYTTSVHYLNKLSRAAFARHVLKFTGLVSKRFVELVLMKDPRALAIVGYHLMMILQLNQVWWLQGSAERDFAVVLQNLPKSWLPMMEPAIQTFRETPSLAKKRVFN</sequence>
<dbReference type="PANTHER" id="PTHR47657">
    <property type="entry name" value="STEROL REGULATORY ELEMENT-BINDING PROTEIN ECM22"/>
    <property type="match status" value="1"/>
</dbReference>
<dbReference type="HOGENOM" id="CLU_696529_0_0_1"/>
<proteinExistence type="predicted"/>
<evidence type="ECO:0000313" key="3">
    <source>
        <dbReference type="Proteomes" id="UP000016922"/>
    </source>
</evidence>
<evidence type="ECO:0000256" key="1">
    <source>
        <dbReference type="SAM" id="MobiDB-lite"/>
    </source>
</evidence>
<dbReference type="GO" id="GO:0000981">
    <property type="term" value="F:DNA-binding transcription factor activity, RNA polymerase II-specific"/>
    <property type="evidence" value="ECO:0007669"/>
    <property type="project" value="TreeGrafter"/>
</dbReference>
<dbReference type="InterPro" id="IPR021858">
    <property type="entry name" value="Fun_TF"/>
</dbReference>
<gene>
    <name evidence="2" type="ORF">GLAREA_01385</name>
</gene>
<dbReference type="Proteomes" id="UP000016922">
    <property type="component" value="Unassembled WGS sequence"/>
</dbReference>
<dbReference type="STRING" id="1116229.S3DFQ1"/>
<dbReference type="InterPro" id="IPR052400">
    <property type="entry name" value="Zn2-C6_fungal_TF"/>
</dbReference>
<accession>S3DFQ1</accession>
<evidence type="ECO:0000313" key="2">
    <source>
        <dbReference type="EMBL" id="EPE25473.1"/>
    </source>
</evidence>
<dbReference type="PANTHER" id="PTHR47657:SF14">
    <property type="entry name" value="ZN(2)-C6 FUNGAL-TYPE DOMAIN-CONTAINING PROTEIN"/>
    <property type="match status" value="1"/>
</dbReference>
<dbReference type="eggNOG" id="ENOG502SP5N">
    <property type="taxonomic scope" value="Eukaryota"/>
</dbReference>
<dbReference type="OMA" id="FFMVVRQ"/>
<reference evidence="2 3" key="1">
    <citation type="journal article" date="2013" name="BMC Genomics">
        <title>Genomics-driven discovery of the pneumocandin biosynthetic gene cluster in the fungus Glarea lozoyensis.</title>
        <authorList>
            <person name="Chen L."/>
            <person name="Yue Q."/>
            <person name="Zhang X."/>
            <person name="Xiang M."/>
            <person name="Wang C."/>
            <person name="Li S."/>
            <person name="Che Y."/>
            <person name="Ortiz-Lopez F.J."/>
            <person name="Bills G.F."/>
            <person name="Liu X."/>
            <person name="An Z."/>
        </authorList>
    </citation>
    <scope>NUCLEOTIDE SEQUENCE [LARGE SCALE GENOMIC DNA]</scope>
    <source>
        <strain evidence="3">ATCC 20868 / MF5171</strain>
    </source>
</reference>
<dbReference type="OrthoDB" id="416217at2759"/>
<dbReference type="EMBL" id="KE145371">
    <property type="protein sequence ID" value="EPE25473.1"/>
    <property type="molecule type" value="Genomic_DNA"/>
</dbReference>
<feature type="compositionally biased region" description="Polar residues" evidence="1">
    <location>
        <begin position="1"/>
        <end position="27"/>
    </location>
</feature>
<name>S3DFQ1_GLAL2</name>
<dbReference type="KEGG" id="glz:GLAREA_01385"/>
<feature type="region of interest" description="Disordered" evidence="1">
    <location>
        <begin position="1"/>
        <end position="30"/>
    </location>
</feature>
<dbReference type="GeneID" id="19460443"/>